<dbReference type="GO" id="GO:0004519">
    <property type="term" value="F:endonuclease activity"/>
    <property type="evidence" value="ECO:0007669"/>
    <property type="project" value="UniProtKB-UniRule"/>
</dbReference>
<accession>A0A0R1J9U0</accession>
<evidence type="ECO:0000256" key="2">
    <source>
        <dbReference type="ARBA" id="ARBA00005244"/>
    </source>
</evidence>
<dbReference type="Gene3D" id="3.30.420.10">
    <property type="entry name" value="Ribonuclease H-like superfamily/Ribonuclease H"/>
    <property type="match status" value="3"/>
</dbReference>
<comment type="similarity">
    <text evidence="13">Belongs to the CRISPR-associated Cas9 family.</text>
</comment>
<keyword evidence="10 13" id="KW-0238">DNA-binding</keyword>
<dbReference type="GO" id="GO:0046872">
    <property type="term" value="F:metal ion binding"/>
    <property type="evidence" value="ECO:0007669"/>
    <property type="project" value="UniProtKB-UniRule"/>
</dbReference>
<dbReference type="STRING" id="1423811.FC72_GL000455"/>
<keyword evidence="7" id="KW-0460">Magnesium</keyword>
<comment type="function">
    <text evidence="13">CRISPR (clustered regularly interspaced short palindromic repeat) is an adaptive immune system that provides protection against mobile genetic elements (viruses, transposable elements and conjugative plasmids). CRISPR clusters contain spacers, sequences complementary to antecedent mobile elements, and target invading nucleic acids. CRISPR clusters are transcribed and processed into CRISPR RNA (crRNA). In type II CRISPR systems correct processing of pre-crRNA requires a trans-encoded small RNA (tracrRNA), endogenous ribonuclease 3 (rnc) and this protein. The tracrRNA serves as a guide for ribonuclease 3-aided processing of pre-crRNA. Subsequently Cas9/crRNA/tracrRNA endonucleolytically cleaves linear or circular dsDNA target complementary to the spacer; Cas9 is inactive in the absence of the 2 guide RNAs (gRNA). Cas9 recognizes the protospacer adjacent motif (PAM) in the CRISPR repeat sequences to help distinguish self versus nonself, as targets within the bacterial CRISPR locus do not have PAMs. PAM recognition is also required for catalytic activity.</text>
</comment>
<evidence type="ECO:0000259" key="14">
    <source>
        <dbReference type="PROSITE" id="PS51749"/>
    </source>
</evidence>
<comment type="subunit">
    <text evidence="12 13">Monomer. Binds crRNA and tracrRNA.</text>
</comment>
<dbReference type="PATRIC" id="fig|1423811.3.peg.456"/>
<dbReference type="PROSITE" id="PS51749">
    <property type="entry name" value="HNH_CAS9"/>
    <property type="match status" value="1"/>
</dbReference>
<dbReference type="InterPro" id="IPR040656">
    <property type="entry name" value="Cas9_WED_dom"/>
</dbReference>
<dbReference type="InterPro" id="IPR033114">
    <property type="entry name" value="HNH_CAS9"/>
</dbReference>
<comment type="similarity">
    <text evidence="2">Belongs to the CRISPR-associated protein Cas9 family. Subtype II-A subfamily.</text>
</comment>
<evidence type="ECO:0000256" key="8">
    <source>
        <dbReference type="ARBA" id="ARBA00022884"/>
    </source>
</evidence>
<dbReference type="HAMAP" id="MF_01480">
    <property type="entry name" value="Cas9"/>
    <property type="match status" value="1"/>
</dbReference>
<evidence type="ECO:0000256" key="6">
    <source>
        <dbReference type="ARBA" id="ARBA00022801"/>
    </source>
</evidence>
<evidence type="ECO:0000256" key="13">
    <source>
        <dbReference type="HAMAP-Rule" id="MF_01480"/>
    </source>
</evidence>
<dbReference type="GO" id="GO:0003677">
    <property type="term" value="F:DNA binding"/>
    <property type="evidence" value="ECO:0007669"/>
    <property type="project" value="UniProtKB-UniRule"/>
</dbReference>
<comment type="cofactor">
    <cofactor evidence="1">
        <name>Mg(2+)</name>
        <dbReference type="ChEBI" id="CHEBI:18420"/>
    </cofactor>
</comment>
<dbReference type="AlphaFoldDB" id="A0A0R1J9U0"/>
<dbReference type="GO" id="GO:0051607">
    <property type="term" value="P:defense response to virus"/>
    <property type="evidence" value="ECO:0007669"/>
    <property type="project" value="UniProtKB-UniRule"/>
</dbReference>
<keyword evidence="11" id="KW-0464">Manganese</keyword>
<dbReference type="Pfam" id="PF13395">
    <property type="entry name" value="HNH_4"/>
    <property type="match status" value="1"/>
</dbReference>
<comment type="caution">
    <text evidence="15">The sequence shown here is derived from an EMBL/GenBank/DDBJ whole genome shotgun (WGS) entry which is preliminary data.</text>
</comment>
<evidence type="ECO:0000256" key="7">
    <source>
        <dbReference type="ARBA" id="ARBA00022842"/>
    </source>
</evidence>
<dbReference type="Pfam" id="PF18541">
    <property type="entry name" value="RuvC_III"/>
    <property type="match status" value="1"/>
</dbReference>
<evidence type="ECO:0000256" key="9">
    <source>
        <dbReference type="ARBA" id="ARBA00023118"/>
    </source>
</evidence>
<dbReference type="NCBIfam" id="TIGR01865">
    <property type="entry name" value="cas_Csn1"/>
    <property type="match status" value="1"/>
</dbReference>
<evidence type="ECO:0000313" key="16">
    <source>
        <dbReference type="Proteomes" id="UP000050929"/>
    </source>
</evidence>
<organism evidence="15 16">
    <name type="scientific">Companilactobacillus tucceti DSM 20183</name>
    <dbReference type="NCBI Taxonomy" id="1423811"/>
    <lineage>
        <taxon>Bacteria</taxon>
        <taxon>Bacillati</taxon>
        <taxon>Bacillota</taxon>
        <taxon>Bacilli</taxon>
        <taxon>Lactobacillales</taxon>
        <taxon>Lactobacillaceae</taxon>
        <taxon>Companilactobacillus</taxon>
    </lineage>
</organism>
<reference evidence="15 16" key="1">
    <citation type="journal article" date="2015" name="Genome Announc.">
        <title>Expanding the biotechnology potential of lactobacilli through comparative genomics of 213 strains and associated genera.</title>
        <authorList>
            <person name="Sun Z."/>
            <person name="Harris H.M."/>
            <person name="McCann A."/>
            <person name="Guo C."/>
            <person name="Argimon S."/>
            <person name="Zhang W."/>
            <person name="Yang X."/>
            <person name="Jeffery I.B."/>
            <person name="Cooney J.C."/>
            <person name="Kagawa T.F."/>
            <person name="Liu W."/>
            <person name="Song Y."/>
            <person name="Salvetti E."/>
            <person name="Wrobel A."/>
            <person name="Rasinkangas P."/>
            <person name="Parkhill J."/>
            <person name="Rea M.C."/>
            <person name="O'Sullivan O."/>
            <person name="Ritari J."/>
            <person name="Douillard F.P."/>
            <person name="Paul Ross R."/>
            <person name="Yang R."/>
            <person name="Briner A.E."/>
            <person name="Felis G.E."/>
            <person name="de Vos W.M."/>
            <person name="Barrangou R."/>
            <person name="Klaenhammer T.R."/>
            <person name="Caufield P.W."/>
            <person name="Cui Y."/>
            <person name="Zhang H."/>
            <person name="O'Toole P.W."/>
        </authorList>
    </citation>
    <scope>NUCLEOTIDE SEQUENCE [LARGE SCALE GENOMIC DNA]</scope>
    <source>
        <strain evidence="15 16">DSM 20183</strain>
    </source>
</reference>
<dbReference type="Proteomes" id="UP000050929">
    <property type="component" value="Unassembled WGS sequence"/>
</dbReference>
<evidence type="ECO:0000256" key="11">
    <source>
        <dbReference type="ARBA" id="ARBA00023211"/>
    </source>
</evidence>
<comment type="domain">
    <text evidence="13">Has 2 endonuclease domains. The discontinuous RuvC-like domain cleaves the target DNA noncomplementary to crRNA while the HNH nuclease domain cleaves the target DNA complementary to crRNA.</text>
</comment>
<evidence type="ECO:0000256" key="10">
    <source>
        <dbReference type="ARBA" id="ARBA00023125"/>
    </source>
</evidence>
<protein>
    <recommendedName>
        <fullName evidence="13">CRISPR-associated endonuclease Cas9</fullName>
        <ecNumber evidence="13">3.1.-.-</ecNumber>
    </recommendedName>
</protein>
<dbReference type="EMBL" id="AZDG01000012">
    <property type="protein sequence ID" value="KRK64434.1"/>
    <property type="molecule type" value="Genomic_DNA"/>
</dbReference>
<dbReference type="InterPro" id="IPR028629">
    <property type="entry name" value="Cas9"/>
</dbReference>
<keyword evidence="3 13" id="KW-0540">Nuclease</keyword>
<feature type="domain" description="HNH Cas9-type" evidence="14">
    <location>
        <begin position="530"/>
        <end position="697"/>
    </location>
</feature>
<dbReference type="InterPro" id="IPR040555">
    <property type="entry name" value="Cas9_PI2"/>
</dbReference>
<evidence type="ECO:0000256" key="12">
    <source>
        <dbReference type="ARBA" id="ARBA00046380"/>
    </source>
</evidence>
<feature type="active site" description="For RuvC-like nuclease domain" evidence="13">
    <location>
        <position position="15"/>
    </location>
</feature>
<comment type="caution">
    <text evidence="13">Lacks conserved residue(s) required for the propagation of feature annotation.</text>
</comment>
<keyword evidence="4" id="KW-0479">Metal-binding</keyword>
<dbReference type="Pfam" id="PF18061">
    <property type="entry name" value="CRISPR_Cas9_WED"/>
    <property type="match status" value="1"/>
</dbReference>
<dbReference type="GO" id="GO:0003723">
    <property type="term" value="F:RNA binding"/>
    <property type="evidence" value="ECO:0007669"/>
    <property type="project" value="UniProtKB-UniRule"/>
</dbReference>
<evidence type="ECO:0000256" key="5">
    <source>
        <dbReference type="ARBA" id="ARBA00022759"/>
    </source>
</evidence>
<evidence type="ECO:0000256" key="4">
    <source>
        <dbReference type="ARBA" id="ARBA00022723"/>
    </source>
</evidence>
<feature type="active site" description="Proton acceptor for HNH nuclease domain" evidence="13">
    <location>
        <position position="613"/>
    </location>
</feature>
<keyword evidence="16" id="KW-1185">Reference proteome</keyword>
<dbReference type="GO" id="GO:0043571">
    <property type="term" value="P:maintenance of CRISPR repeat elements"/>
    <property type="evidence" value="ECO:0007669"/>
    <property type="project" value="UniProtKB-UniRule"/>
</dbReference>
<gene>
    <name evidence="13" type="primary">cas9</name>
    <name evidence="15" type="ORF">FC72_GL000455</name>
</gene>
<dbReference type="InterPro" id="IPR040619">
    <property type="entry name" value="Cas9_alpha-helical_lobe"/>
</dbReference>
<dbReference type="Pfam" id="PF18070">
    <property type="entry name" value="Cas9_PI2"/>
    <property type="match status" value="1"/>
</dbReference>
<sequence length="1133" mass="132495">MGGFEVDRKISLGLDIGVSSVGYSVIDVDTGKVLELGSRLINGKIGTENQARREMRGTRRLINRKKQRRKDTVKLFNEFKLIDSKKDEHYFDHFANNSDPYELRVKGLSEKLSLSEIADGLYHIVKRRGISYDLKDADEESEGSEYENGLKINNSELKNQTPAQIQLKRLNEYGAIRGKVVIDEEKILLNVFPTKAYLDEAKRIIEKQREFYPGILTEEFEEKYCQILTRKRDYFVGPGSEKSRTDYGIYKEDGRTLNNLFEELIGHDKIYPEELRASGASFTAQLFNVLNDLNNLHISSYEDQKLTTENKEQIISELKSTTSNVNMMKLIQKIAGCEESDISGYRTDKNYKPEISSMRIYRKVHKKLLESEIDITNWPDDFINKLSFILTLNTENGEIRNQLKNRLQPEYDFLTDELIQTIIDNKESFDIKSNNKWHRFSIKTMELLIPEMIKRPVEQMTLINEMGLIKNSGKKFSNYKYLPYKKIAEDIYNPVASKSVREALKIVNAILKEYGHIEYIVVEMPRDKNEDEAKDQIEKFQKANGRLKDAALEEFTEAIGDKSTVDKKLGVHRSKLLFKIRLWYQQRGMDLYEGKPISAVDLLNNPDSFQIDHIIPQSVSFDDSFNNKTLCNSGLNQIKDKKTPFEYMNEGYGQGFDSMKAMVMKNPRIDHNKRKNYLFSENVSDIETRKRFISRNLVDTRYASRVVLNNLQEFFKEKESDTKISIIRGKFTSNLRKHWKINKNRDTYHHHAIDATIIAATPFLNIWKKGSSIFPSNVESEDFFDIKTGKIIGNDEFNKYAYDEPYNGFYNELRNATDRIKFSHQIDKKMNRKVSDSTIYSTRVAKSPKNKKESEYIVAKIKNIYDADEYAKFKRIYDKDKTKFLLNKYDPRSFNHLEKIMNTYPDSIERTMSNNKVKVVRISPFELYRQDHGPVKKYSKKNNGPEIKQLKYLDKKVGSSIDVTPDNAKNKHVILKSLKPWRTDIYLNHETGEYEIMGIKYSDLKFNKGEGYGIKKAKYLEIKHREKVSDDSEFMFTLYKKNRIKVENMETDESVEMLFWSRTMDSQKGYAELKPIYKYKTEDDNWPIYGNAKKQIIKKLIPKNCKIWKVNTDVLGNPFYVEKEGEYPKDVLD</sequence>
<dbReference type="InterPro" id="IPR041383">
    <property type="entry name" value="RuvC_III"/>
</dbReference>
<name>A0A0R1J9U0_9LACO</name>
<dbReference type="Pfam" id="PF18470">
    <property type="entry name" value="Cas9_a"/>
    <property type="match status" value="1"/>
</dbReference>
<dbReference type="EC" id="3.1.-.-" evidence="13"/>
<dbReference type="InterPro" id="IPR036397">
    <property type="entry name" value="RNaseH_sf"/>
</dbReference>
<keyword evidence="5 13" id="KW-0255">Endonuclease</keyword>
<dbReference type="InterPro" id="IPR003615">
    <property type="entry name" value="HNH_nuc"/>
</dbReference>
<keyword evidence="9 13" id="KW-0051">Antiviral defense</keyword>
<proteinExistence type="inferred from homology"/>
<evidence type="ECO:0000256" key="3">
    <source>
        <dbReference type="ARBA" id="ARBA00022722"/>
    </source>
</evidence>
<evidence type="ECO:0000313" key="15">
    <source>
        <dbReference type="EMBL" id="KRK64434.1"/>
    </source>
</evidence>
<dbReference type="GO" id="GO:0016787">
    <property type="term" value="F:hydrolase activity"/>
    <property type="evidence" value="ECO:0007669"/>
    <property type="project" value="UniProtKB-KW"/>
</dbReference>
<keyword evidence="8 13" id="KW-0694">RNA-binding</keyword>
<evidence type="ECO:0000256" key="1">
    <source>
        <dbReference type="ARBA" id="ARBA00001946"/>
    </source>
</evidence>
<keyword evidence="6 13" id="KW-0378">Hydrolase</keyword>